<dbReference type="InterPro" id="IPR013805">
    <property type="entry name" value="GrpE_CC"/>
</dbReference>
<keyword evidence="8" id="KW-1185">Reference proteome</keyword>
<organism evidence="7 8">
    <name type="scientific">Halalkalibacter nanhaiisediminis</name>
    <dbReference type="NCBI Taxonomy" id="688079"/>
    <lineage>
        <taxon>Bacteria</taxon>
        <taxon>Bacillati</taxon>
        <taxon>Bacillota</taxon>
        <taxon>Bacilli</taxon>
        <taxon>Bacillales</taxon>
        <taxon>Bacillaceae</taxon>
        <taxon>Halalkalibacter</taxon>
    </lineage>
</organism>
<dbReference type="RefSeq" id="WP_144449340.1">
    <property type="nucleotide sequence ID" value="NZ_VLKZ01000002.1"/>
</dbReference>
<dbReference type="InterPro" id="IPR003959">
    <property type="entry name" value="ATPase_AAA_core"/>
</dbReference>
<evidence type="ECO:0000256" key="2">
    <source>
        <dbReference type="ARBA" id="ARBA00010378"/>
    </source>
</evidence>
<dbReference type="PANTHER" id="PTHR43392:SF2">
    <property type="entry name" value="AAA-TYPE ATPASE FAMILY PROTEIN _ ANKYRIN REPEAT FAMILY PROTEIN"/>
    <property type="match status" value="1"/>
</dbReference>
<feature type="domain" description="AAA+ ATPase" evidence="6">
    <location>
        <begin position="278"/>
        <end position="420"/>
    </location>
</feature>
<accession>A0A562QR86</accession>
<dbReference type="GO" id="GO:0005524">
    <property type="term" value="F:ATP binding"/>
    <property type="evidence" value="ECO:0007669"/>
    <property type="project" value="UniProtKB-KW"/>
</dbReference>
<dbReference type="SUPFAM" id="SSF52540">
    <property type="entry name" value="P-loop containing nucleoside triphosphate hydrolases"/>
    <property type="match status" value="2"/>
</dbReference>
<dbReference type="InterPro" id="IPR050773">
    <property type="entry name" value="CbxX/CfxQ_RuBisCO_ESX"/>
</dbReference>
<evidence type="ECO:0000313" key="8">
    <source>
        <dbReference type="Proteomes" id="UP000315711"/>
    </source>
</evidence>
<reference evidence="7 8" key="1">
    <citation type="journal article" date="2015" name="Stand. Genomic Sci.">
        <title>Genomic Encyclopedia of Bacterial and Archaeal Type Strains, Phase III: the genomes of soil and plant-associated and newly described type strains.</title>
        <authorList>
            <person name="Whitman W.B."/>
            <person name="Woyke T."/>
            <person name="Klenk H.P."/>
            <person name="Zhou Y."/>
            <person name="Lilburn T.G."/>
            <person name="Beck B.J."/>
            <person name="De Vos P."/>
            <person name="Vandamme P."/>
            <person name="Eisen J.A."/>
            <person name="Garrity G."/>
            <person name="Hugenholtz P."/>
            <person name="Kyrpides N.C."/>
        </authorList>
    </citation>
    <scope>NUCLEOTIDE SEQUENCE [LARGE SCALE GENOMIC DNA]</scope>
    <source>
        <strain evidence="7 8">CGMCC 1.10116</strain>
    </source>
</reference>
<dbReference type="PRINTS" id="PR00819">
    <property type="entry name" value="CBXCFQXSUPER"/>
</dbReference>
<dbReference type="Gene3D" id="1.10.8.60">
    <property type="match status" value="1"/>
</dbReference>
<keyword evidence="5" id="KW-0143">Chaperone</keyword>
<comment type="similarity">
    <text evidence="2">Belongs to the CbxX/CfxQ family.</text>
</comment>
<dbReference type="FunFam" id="3.40.50.300:FF:000216">
    <property type="entry name" value="Type VII secretion ATPase EccA"/>
    <property type="match status" value="2"/>
</dbReference>
<dbReference type="InterPro" id="IPR000641">
    <property type="entry name" value="CbxX/CfxQ"/>
</dbReference>
<dbReference type="GO" id="GO:0016887">
    <property type="term" value="F:ATP hydrolysis activity"/>
    <property type="evidence" value="ECO:0007669"/>
    <property type="project" value="InterPro"/>
</dbReference>
<dbReference type="Gene3D" id="3.40.50.300">
    <property type="entry name" value="P-loop containing nucleotide triphosphate hydrolases"/>
    <property type="match status" value="2"/>
</dbReference>
<dbReference type="InterPro" id="IPR041627">
    <property type="entry name" value="AAA_lid_6"/>
</dbReference>
<evidence type="ECO:0000259" key="6">
    <source>
        <dbReference type="SMART" id="SM00382"/>
    </source>
</evidence>
<proteinExistence type="inferred from homology"/>
<evidence type="ECO:0000256" key="5">
    <source>
        <dbReference type="ARBA" id="ARBA00023186"/>
    </source>
</evidence>
<comment type="similarity">
    <text evidence="1">Belongs to the GrpE family.</text>
</comment>
<dbReference type="SMART" id="SM00382">
    <property type="entry name" value="AAA"/>
    <property type="match status" value="2"/>
</dbReference>
<dbReference type="SUPFAM" id="SSF58014">
    <property type="entry name" value="Coiled-coil domain of nucleotide exchange factor GrpE"/>
    <property type="match status" value="1"/>
</dbReference>
<evidence type="ECO:0000256" key="1">
    <source>
        <dbReference type="ARBA" id="ARBA00009054"/>
    </source>
</evidence>
<dbReference type="Proteomes" id="UP000315711">
    <property type="component" value="Unassembled WGS sequence"/>
</dbReference>
<gene>
    <name evidence="7" type="ORF">IQ10_00983</name>
</gene>
<comment type="caution">
    <text evidence="7">The sequence shown here is derived from an EMBL/GenBank/DDBJ whole genome shotgun (WGS) entry which is preliminary data.</text>
</comment>
<feature type="domain" description="AAA+ ATPase" evidence="6">
    <location>
        <begin position="552"/>
        <end position="690"/>
    </location>
</feature>
<evidence type="ECO:0000313" key="7">
    <source>
        <dbReference type="EMBL" id="TWI59268.1"/>
    </source>
</evidence>
<dbReference type="InterPro" id="IPR027417">
    <property type="entry name" value="P-loop_NTPase"/>
</dbReference>
<evidence type="ECO:0000256" key="4">
    <source>
        <dbReference type="ARBA" id="ARBA00022840"/>
    </source>
</evidence>
<evidence type="ECO:0000256" key="3">
    <source>
        <dbReference type="ARBA" id="ARBA00022741"/>
    </source>
</evidence>
<dbReference type="EMBL" id="VLKZ01000002">
    <property type="protein sequence ID" value="TWI59268.1"/>
    <property type="molecule type" value="Genomic_DNA"/>
</dbReference>
<protein>
    <submittedName>
        <fullName evidence="7">SpoVK/Ycf46/Vps4 family AAA+-type ATPase</fullName>
    </submittedName>
</protein>
<name>A0A562QR86_9BACI</name>
<dbReference type="Pfam" id="PF00004">
    <property type="entry name" value="AAA"/>
    <property type="match status" value="2"/>
</dbReference>
<keyword evidence="4" id="KW-0067">ATP-binding</keyword>
<dbReference type="Pfam" id="PF17866">
    <property type="entry name" value="AAA_lid_6"/>
    <property type="match status" value="2"/>
</dbReference>
<dbReference type="AlphaFoldDB" id="A0A562QR86"/>
<dbReference type="OrthoDB" id="9806903at2"/>
<dbReference type="InterPro" id="IPR003593">
    <property type="entry name" value="AAA+_ATPase"/>
</dbReference>
<sequence>MLQERWSLERVQQWLSAVEKGEELFQETKAWEILEGFGKHTDEELTSTISAKLYSLLAKARYERMGRKDHLVESWVNQALKEDSENKLAHELKLEGLIEFVKELKIPTKFPPIRETDHGSAKKKTAEEYNEMAKHFFRYMEDVDKMREDLSDSIERLKENKRMTVIEELLLYIDKLREPFATIETATDEYAHSLTGVYYSAAQFQQIVRATKEIEEVNEQWNALIQTTQIKQSDGTALEELQKMIGLEGVKGRIKKLYQFLHYQKVRLNQGFQSKDGINLHMILTGNPGTGKTHLARLLAKIYYELGLLTRDEVYEVDRTHLVGAYVGQSEENTIKAIERASGGVLFIDEAYSLKRAGAAGNDYGQTVIDTLVSAMTSGKYAGTFAVILAGYPDEMRAFLRANPGLRSRFPEQNHIHIEDYSVSELLQIGELVALENDYLLTNGAKVELKKRIERAQVDDSFGNARTTKNIIQNAIFQKGSQLSLDNVKTDDFVFLEAGDFKEKEMDDEKKALKQLDELTGLENVKQEIHQLTSFVKIQQIRREQGLKALPLQVHTIFSGNPGTGKTTVAQIFAEALKEIGLLKRGHLIVASRADLVAGYVGQTAHKTKEKIKDALGGVLFIDEAYSLLSTGQGDFGKEVINTLVQEMTVHKDNLVVILAGYANEIELLLSSNPGLRSRFKKHIHFDDYSKDELIEIILYWTEQSGYLFSTEAKEALISGIERNGHPANGRYAVDVFERLVQLQSLRLTKQNQYDMKSLSTIIKEDVDKLISERGE</sequence>
<keyword evidence="3" id="KW-0547">Nucleotide-binding</keyword>
<dbReference type="PANTHER" id="PTHR43392">
    <property type="entry name" value="AAA-TYPE ATPASE FAMILY PROTEIN / ANKYRIN REPEAT FAMILY PROTEIN"/>
    <property type="match status" value="1"/>
</dbReference>
<dbReference type="CDD" id="cd00009">
    <property type="entry name" value="AAA"/>
    <property type="match status" value="1"/>
</dbReference>